<gene>
    <name evidence="1" type="ORF">LCGC14_2947400</name>
</gene>
<sequence>NIPSGVTETTPGKVELFWEDEDGSIFQQTGLIEEAAIADGDFIPFFDITASQNRKVKVSDLLPDTGIRGSIDGLILSNNVADAAKDLDIAVGAAQDDGNAVNIVLAAALTKQLDAAWAVGTNAGALDGTESVGGTPDASTWYHIWLNRRSDTGVVDVLASESATAPTMPTNYDQKRLIGAVLFDATPDIIAFTQYVDGRVEWVIRALDYSDLTPGTSAVLVTVSTPLGIKTQALLTAGVRNSAEVYVVYTSPDSTDIVPGATNFDIYVSAAFGMLNLERMTNTSSQIRLRSSDDIISTNFQLACLGFIHPRGRDA</sequence>
<accession>A0A0F8ZNZ6</accession>
<dbReference type="AlphaFoldDB" id="A0A0F8ZNZ6"/>
<feature type="non-terminal residue" evidence="1">
    <location>
        <position position="1"/>
    </location>
</feature>
<proteinExistence type="predicted"/>
<evidence type="ECO:0000313" key="1">
    <source>
        <dbReference type="EMBL" id="KKK68104.1"/>
    </source>
</evidence>
<comment type="caution">
    <text evidence="1">The sequence shown here is derived from an EMBL/GenBank/DDBJ whole genome shotgun (WGS) entry which is preliminary data.</text>
</comment>
<name>A0A0F8ZNZ6_9ZZZZ</name>
<organism evidence="1">
    <name type="scientific">marine sediment metagenome</name>
    <dbReference type="NCBI Taxonomy" id="412755"/>
    <lineage>
        <taxon>unclassified sequences</taxon>
        <taxon>metagenomes</taxon>
        <taxon>ecological metagenomes</taxon>
    </lineage>
</organism>
<reference evidence="1" key="1">
    <citation type="journal article" date="2015" name="Nature">
        <title>Complex archaea that bridge the gap between prokaryotes and eukaryotes.</title>
        <authorList>
            <person name="Spang A."/>
            <person name="Saw J.H."/>
            <person name="Jorgensen S.L."/>
            <person name="Zaremba-Niedzwiedzka K."/>
            <person name="Martijn J."/>
            <person name="Lind A.E."/>
            <person name="van Eijk R."/>
            <person name="Schleper C."/>
            <person name="Guy L."/>
            <person name="Ettema T.J."/>
        </authorList>
    </citation>
    <scope>NUCLEOTIDE SEQUENCE</scope>
</reference>
<protein>
    <submittedName>
        <fullName evidence="1">Uncharacterized protein</fullName>
    </submittedName>
</protein>
<dbReference type="EMBL" id="LAZR01059289">
    <property type="protein sequence ID" value="KKK68104.1"/>
    <property type="molecule type" value="Genomic_DNA"/>
</dbReference>